<accession>A0A1L9C1P0</accession>
<proteinExistence type="predicted"/>
<protein>
    <submittedName>
        <fullName evidence="1">Uncharacterized protein</fullName>
    </submittedName>
</protein>
<dbReference type="AlphaFoldDB" id="A0A1L9C1P0"/>
<dbReference type="Proteomes" id="UP000185713">
    <property type="component" value="Unassembled WGS sequence"/>
</dbReference>
<dbReference type="EMBL" id="JWTK01000010">
    <property type="protein sequence ID" value="OJH48407.1"/>
    <property type="molecule type" value="Genomic_DNA"/>
</dbReference>
<organism evidence="1 2">
    <name type="scientific">Methanohalophilus portucalensis FDF-1</name>
    <dbReference type="NCBI Taxonomy" id="523843"/>
    <lineage>
        <taxon>Archaea</taxon>
        <taxon>Methanobacteriati</taxon>
        <taxon>Methanobacteriota</taxon>
        <taxon>Stenosarchaea group</taxon>
        <taxon>Methanomicrobia</taxon>
        <taxon>Methanosarcinales</taxon>
        <taxon>Methanosarcinaceae</taxon>
        <taxon>Methanohalophilus</taxon>
    </lineage>
</organism>
<reference evidence="1 2" key="1">
    <citation type="submission" date="2014-12" db="EMBL/GenBank/DDBJ databases">
        <title>The genome sequence of Methanohalophilus portucalensis strain FDF1.</title>
        <authorList>
            <person name="Lai M.-C."/>
            <person name="Lai S.-J."/>
        </authorList>
    </citation>
    <scope>NUCLEOTIDE SEQUENCE [LARGE SCALE GENOMIC DNA]</scope>
    <source>
        <strain evidence="1 2">FDF-1</strain>
    </source>
</reference>
<evidence type="ECO:0000313" key="2">
    <source>
        <dbReference type="Proteomes" id="UP000185713"/>
    </source>
</evidence>
<name>A0A1L9C1P0_9EURY</name>
<gene>
    <name evidence="1" type="ORF">MPF_2099</name>
</gene>
<sequence length="39" mass="4229">MIAMAVFRFLIESFFCLGGDPAADSPTATLLRLNPPCEI</sequence>
<comment type="caution">
    <text evidence="1">The sequence shown here is derived from an EMBL/GenBank/DDBJ whole genome shotgun (WGS) entry which is preliminary data.</text>
</comment>
<evidence type="ECO:0000313" key="1">
    <source>
        <dbReference type="EMBL" id="OJH48407.1"/>
    </source>
</evidence>